<evidence type="ECO:0000256" key="13">
    <source>
        <dbReference type="HAMAP-Rule" id="MF_00384"/>
    </source>
</evidence>
<dbReference type="PRINTS" id="PR00958">
    <property type="entry name" value="HOMSERKINASE"/>
</dbReference>
<keyword evidence="8 13" id="KW-0547">Nucleotide-binding</keyword>
<comment type="function">
    <text evidence="12 13">Catalyzes the ATP-dependent phosphorylation of L-homoserine to L-homoserine phosphate.</text>
</comment>
<keyword evidence="6 13" id="KW-0808">Transferase</keyword>
<dbReference type="PANTHER" id="PTHR20861:SF1">
    <property type="entry name" value="HOMOSERINE KINASE"/>
    <property type="match status" value="1"/>
</dbReference>
<evidence type="ECO:0000259" key="14">
    <source>
        <dbReference type="Pfam" id="PF00288"/>
    </source>
</evidence>
<comment type="caution">
    <text evidence="16">The sequence shown here is derived from an EMBL/GenBank/DDBJ whole genome shotgun (WGS) entry which is preliminary data.</text>
</comment>
<accession>A0A099I1T6</accession>
<evidence type="ECO:0000256" key="4">
    <source>
        <dbReference type="ARBA" id="ARBA00017858"/>
    </source>
</evidence>
<dbReference type="EMBL" id="JQIF01000093">
    <property type="protein sequence ID" value="KGJ51884.1"/>
    <property type="molecule type" value="Genomic_DNA"/>
</dbReference>
<keyword evidence="7 13" id="KW-0791">Threonine biosynthesis</keyword>
<sequence>MVKVRVPATSANLGVGYDCLGLALDDFATVTFEVIAEGLEIAGCEEAYCNEENLFYQAFVKGLQYMGESVSGIRITVDTDIPYARGLGSSATCIVAGLAGANALFHNRMNRYELFDLATQMEGHPDNIAPAIFGGLCVSFMEDGKPNMIRYGVKRDLLFVTMIPDYEVSTKAAREVLPDTMRYRDAVYQMGRCAALAKAMEIGNAMIMRKACTDQMQEPYRKKLIMEYENVRSLCRETDMITMYISGSGSTMIALTQEEAAARVLVEKVKNQYPSWDARILRATYDGVQSEVC</sequence>
<protein>
    <recommendedName>
        <fullName evidence="4 13">Homoserine kinase</fullName>
        <shortName evidence="13">HK</shortName>
        <shortName evidence="13">HSK</shortName>
        <ecNumber evidence="3 13">2.7.1.39</ecNumber>
    </recommendedName>
</protein>
<dbReference type="InterPro" id="IPR014721">
    <property type="entry name" value="Ribsml_uS5_D2-typ_fold_subgr"/>
</dbReference>
<dbReference type="InterPro" id="IPR000870">
    <property type="entry name" value="Homoserine_kinase"/>
</dbReference>
<proteinExistence type="inferred from homology"/>
<reference evidence="16 17" key="1">
    <citation type="submission" date="2014-08" db="EMBL/GenBank/DDBJ databases">
        <title>Clostridium innocuum, an unnegligible vancomycin-resistant pathogen causing extra-intestinal infections.</title>
        <authorList>
            <person name="Feng Y."/>
            <person name="Chiu C.-H."/>
        </authorList>
    </citation>
    <scope>NUCLEOTIDE SEQUENCE [LARGE SCALE GENOMIC DNA]</scope>
    <source>
        <strain evidence="16 17">AN88</strain>
    </source>
</reference>
<dbReference type="InterPro" id="IPR013750">
    <property type="entry name" value="GHMP_kinase_C_dom"/>
</dbReference>
<name>A0A099I1T6_CLOIN</name>
<feature type="binding site" evidence="13">
    <location>
        <begin position="82"/>
        <end position="92"/>
    </location>
    <ligand>
        <name>ATP</name>
        <dbReference type="ChEBI" id="CHEBI:30616"/>
    </ligand>
</feature>
<dbReference type="NCBIfam" id="TIGR00191">
    <property type="entry name" value="thrB"/>
    <property type="match status" value="1"/>
</dbReference>
<dbReference type="Pfam" id="PF08544">
    <property type="entry name" value="GHMP_kinases_C"/>
    <property type="match status" value="1"/>
</dbReference>
<feature type="domain" description="GHMP kinase N-terminal" evidence="14">
    <location>
        <begin position="53"/>
        <end position="135"/>
    </location>
</feature>
<keyword evidence="9 13" id="KW-0418">Kinase</keyword>
<gene>
    <name evidence="13" type="primary">thrB</name>
    <name evidence="16" type="ORF">CIAN88_17980</name>
</gene>
<dbReference type="GO" id="GO:0009088">
    <property type="term" value="P:threonine biosynthetic process"/>
    <property type="evidence" value="ECO:0007669"/>
    <property type="project" value="UniProtKB-UniRule"/>
</dbReference>
<evidence type="ECO:0000256" key="2">
    <source>
        <dbReference type="ARBA" id="ARBA00007370"/>
    </source>
</evidence>
<keyword evidence="5 13" id="KW-0028">Amino-acid biosynthesis</keyword>
<evidence type="ECO:0000256" key="10">
    <source>
        <dbReference type="ARBA" id="ARBA00022840"/>
    </source>
</evidence>
<dbReference type="EC" id="2.7.1.39" evidence="3 13"/>
<dbReference type="Pfam" id="PF00288">
    <property type="entry name" value="GHMP_kinases_N"/>
    <property type="match status" value="1"/>
</dbReference>
<dbReference type="Proteomes" id="UP000030008">
    <property type="component" value="Unassembled WGS sequence"/>
</dbReference>
<dbReference type="InterPro" id="IPR006203">
    <property type="entry name" value="GHMP_knse_ATP-bd_CS"/>
</dbReference>
<dbReference type="InterPro" id="IPR020568">
    <property type="entry name" value="Ribosomal_Su5_D2-typ_SF"/>
</dbReference>
<dbReference type="GO" id="GO:0005737">
    <property type="term" value="C:cytoplasm"/>
    <property type="evidence" value="ECO:0007669"/>
    <property type="project" value="UniProtKB-SubCell"/>
</dbReference>
<evidence type="ECO:0000256" key="7">
    <source>
        <dbReference type="ARBA" id="ARBA00022697"/>
    </source>
</evidence>
<dbReference type="InterPro" id="IPR006204">
    <property type="entry name" value="GHMP_kinase_N_dom"/>
</dbReference>
<dbReference type="PANTHER" id="PTHR20861">
    <property type="entry name" value="HOMOSERINE/4-DIPHOSPHOCYTIDYL-2-C-METHYL-D-ERYTHRITOL KINASE"/>
    <property type="match status" value="1"/>
</dbReference>
<dbReference type="GO" id="GO:0005524">
    <property type="term" value="F:ATP binding"/>
    <property type="evidence" value="ECO:0007669"/>
    <property type="project" value="UniProtKB-UniRule"/>
</dbReference>
<evidence type="ECO:0000256" key="12">
    <source>
        <dbReference type="ARBA" id="ARBA00049954"/>
    </source>
</evidence>
<evidence type="ECO:0000313" key="16">
    <source>
        <dbReference type="EMBL" id="KGJ51884.1"/>
    </source>
</evidence>
<evidence type="ECO:0000256" key="1">
    <source>
        <dbReference type="ARBA" id="ARBA00005015"/>
    </source>
</evidence>
<dbReference type="HAMAP" id="MF_00384">
    <property type="entry name" value="Homoser_kinase"/>
    <property type="match status" value="1"/>
</dbReference>
<comment type="pathway">
    <text evidence="1 13">Amino-acid biosynthesis; L-threonine biosynthesis; L-threonine from L-aspartate: step 4/5.</text>
</comment>
<evidence type="ECO:0000256" key="9">
    <source>
        <dbReference type="ARBA" id="ARBA00022777"/>
    </source>
</evidence>
<keyword evidence="10 13" id="KW-0067">ATP-binding</keyword>
<dbReference type="AlphaFoldDB" id="A0A099I1T6"/>
<evidence type="ECO:0000256" key="6">
    <source>
        <dbReference type="ARBA" id="ARBA00022679"/>
    </source>
</evidence>
<evidence type="ECO:0000313" key="17">
    <source>
        <dbReference type="Proteomes" id="UP000030008"/>
    </source>
</evidence>
<evidence type="ECO:0000256" key="3">
    <source>
        <dbReference type="ARBA" id="ARBA00012078"/>
    </source>
</evidence>
<evidence type="ECO:0000256" key="5">
    <source>
        <dbReference type="ARBA" id="ARBA00022605"/>
    </source>
</evidence>
<keyword evidence="13" id="KW-0963">Cytoplasm</keyword>
<dbReference type="PROSITE" id="PS00627">
    <property type="entry name" value="GHMP_KINASES_ATP"/>
    <property type="match status" value="1"/>
</dbReference>
<dbReference type="InterPro" id="IPR036554">
    <property type="entry name" value="GHMP_kinase_C_sf"/>
</dbReference>
<dbReference type="PIRSF" id="PIRSF000676">
    <property type="entry name" value="Homoser_kin"/>
    <property type="match status" value="1"/>
</dbReference>
<feature type="domain" description="GHMP kinase C-terminal" evidence="15">
    <location>
        <begin position="203"/>
        <end position="274"/>
    </location>
</feature>
<comment type="catalytic activity">
    <reaction evidence="11 13">
        <text>L-homoserine + ATP = O-phospho-L-homoserine + ADP + H(+)</text>
        <dbReference type="Rhea" id="RHEA:13985"/>
        <dbReference type="ChEBI" id="CHEBI:15378"/>
        <dbReference type="ChEBI" id="CHEBI:30616"/>
        <dbReference type="ChEBI" id="CHEBI:57476"/>
        <dbReference type="ChEBI" id="CHEBI:57590"/>
        <dbReference type="ChEBI" id="CHEBI:456216"/>
        <dbReference type="EC" id="2.7.1.39"/>
    </reaction>
</comment>
<organism evidence="16 17">
    <name type="scientific">Clostridium innocuum</name>
    <dbReference type="NCBI Taxonomy" id="1522"/>
    <lineage>
        <taxon>Bacteria</taxon>
        <taxon>Bacillati</taxon>
        <taxon>Bacillota</taxon>
        <taxon>Clostridia</taxon>
        <taxon>Eubacteriales</taxon>
        <taxon>Clostridiaceae</taxon>
        <taxon>Clostridium</taxon>
    </lineage>
</organism>
<dbReference type="RefSeq" id="WP_044907181.1">
    <property type="nucleotide sequence ID" value="NZ_JQIF01000093.1"/>
</dbReference>
<dbReference type="SUPFAM" id="SSF54211">
    <property type="entry name" value="Ribosomal protein S5 domain 2-like"/>
    <property type="match status" value="1"/>
</dbReference>
<dbReference type="GO" id="GO:0004413">
    <property type="term" value="F:homoserine kinase activity"/>
    <property type="evidence" value="ECO:0007669"/>
    <property type="project" value="UniProtKB-UniRule"/>
</dbReference>
<dbReference type="SUPFAM" id="SSF55060">
    <property type="entry name" value="GHMP Kinase, C-terminal domain"/>
    <property type="match status" value="1"/>
</dbReference>
<dbReference type="Gene3D" id="3.30.70.890">
    <property type="entry name" value="GHMP kinase, C-terminal domain"/>
    <property type="match status" value="1"/>
</dbReference>
<evidence type="ECO:0000259" key="15">
    <source>
        <dbReference type="Pfam" id="PF08544"/>
    </source>
</evidence>
<evidence type="ECO:0000256" key="11">
    <source>
        <dbReference type="ARBA" id="ARBA00049375"/>
    </source>
</evidence>
<dbReference type="Gene3D" id="3.30.230.10">
    <property type="match status" value="1"/>
</dbReference>
<comment type="subcellular location">
    <subcellularLocation>
        <location evidence="13">Cytoplasm</location>
    </subcellularLocation>
</comment>
<dbReference type="UniPathway" id="UPA00050">
    <property type="reaction ID" value="UER00064"/>
</dbReference>
<evidence type="ECO:0000256" key="8">
    <source>
        <dbReference type="ARBA" id="ARBA00022741"/>
    </source>
</evidence>
<comment type="similarity">
    <text evidence="2 13">Belongs to the GHMP kinase family. Homoserine kinase subfamily.</text>
</comment>